<organism evidence="2 3">
    <name type="scientific">Tateyamaria omphalii</name>
    <dbReference type="NCBI Taxonomy" id="299262"/>
    <lineage>
        <taxon>Bacteria</taxon>
        <taxon>Pseudomonadati</taxon>
        <taxon>Pseudomonadota</taxon>
        <taxon>Alphaproteobacteria</taxon>
        <taxon>Rhodobacterales</taxon>
        <taxon>Roseobacteraceae</taxon>
        <taxon>Tateyamaria</taxon>
    </lineage>
</organism>
<dbReference type="InterPro" id="IPR016181">
    <property type="entry name" value="Acyl_CoA_acyltransferase"/>
</dbReference>
<dbReference type="Pfam" id="PF00583">
    <property type="entry name" value="Acetyltransf_1"/>
    <property type="match status" value="1"/>
</dbReference>
<dbReference type="STRING" id="299262.BWR18_01595"/>
<reference evidence="2 3" key="1">
    <citation type="submission" date="2017-01" db="EMBL/GenBank/DDBJ databases">
        <title>Complete genome of Tateyamaria omphalii DOK1-4 isolated from seawater in Dokdo.</title>
        <authorList>
            <person name="Kim J.H."/>
            <person name="Chi W.-J."/>
        </authorList>
    </citation>
    <scope>NUCLEOTIDE SEQUENCE [LARGE SCALE GENOMIC DNA]</scope>
    <source>
        <strain evidence="2 3">DOK1-4</strain>
    </source>
</reference>
<sequence length="155" mass="16529">MVKAQDSALIRDGFAHLSERSRFMRFLATRSALTDADLARITDAKDEGNVALGAVTRPDNTPVGLGRFIRLDPEGPDAEMALTVVDAFQGQGAGRLLLGTLAQVAKGCGVTTFIALVHRDNRAMLGLLRSYGAVVEQGIEVDLELRLPLSSVPAI</sequence>
<dbReference type="GO" id="GO:0016747">
    <property type="term" value="F:acyltransferase activity, transferring groups other than amino-acyl groups"/>
    <property type="evidence" value="ECO:0007669"/>
    <property type="project" value="InterPro"/>
</dbReference>
<dbReference type="KEGG" id="tom:BWR18_01595"/>
<dbReference type="EMBL" id="CP019312">
    <property type="protein sequence ID" value="APX10535.1"/>
    <property type="molecule type" value="Genomic_DNA"/>
</dbReference>
<dbReference type="CDD" id="cd04301">
    <property type="entry name" value="NAT_SF"/>
    <property type="match status" value="1"/>
</dbReference>
<dbReference type="PROSITE" id="PS51186">
    <property type="entry name" value="GNAT"/>
    <property type="match status" value="1"/>
</dbReference>
<evidence type="ECO:0000313" key="2">
    <source>
        <dbReference type="EMBL" id="APX10535.1"/>
    </source>
</evidence>
<accession>A0A1P8MR61</accession>
<dbReference type="SUPFAM" id="SSF55729">
    <property type="entry name" value="Acyl-CoA N-acyltransferases (Nat)"/>
    <property type="match status" value="1"/>
</dbReference>
<dbReference type="Proteomes" id="UP000186336">
    <property type="component" value="Chromosome"/>
</dbReference>
<gene>
    <name evidence="2" type="ORF">BWR18_01595</name>
</gene>
<dbReference type="InterPro" id="IPR000182">
    <property type="entry name" value="GNAT_dom"/>
</dbReference>
<evidence type="ECO:0000259" key="1">
    <source>
        <dbReference type="PROSITE" id="PS51186"/>
    </source>
</evidence>
<dbReference type="AlphaFoldDB" id="A0A1P8MR61"/>
<proteinExistence type="predicted"/>
<protein>
    <recommendedName>
        <fullName evidence="1">N-acetyltransferase domain-containing protein</fullName>
    </recommendedName>
</protein>
<name>A0A1P8MR61_9RHOB</name>
<dbReference type="Gene3D" id="3.40.630.30">
    <property type="match status" value="1"/>
</dbReference>
<evidence type="ECO:0000313" key="3">
    <source>
        <dbReference type="Proteomes" id="UP000186336"/>
    </source>
</evidence>
<feature type="domain" description="N-acetyltransferase" evidence="1">
    <location>
        <begin position="8"/>
        <end position="150"/>
    </location>
</feature>
<keyword evidence="3" id="KW-1185">Reference proteome</keyword>